<organism evidence="9 10">
    <name type="scientific">Neptunomonas qingdaonensis</name>
    <dbReference type="NCBI Taxonomy" id="1045558"/>
    <lineage>
        <taxon>Bacteria</taxon>
        <taxon>Pseudomonadati</taxon>
        <taxon>Pseudomonadota</taxon>
        <taxon>Gammaproteobacteria</taxon>
        <taxon>Oceanospirillales</taxon>
        <taxon>Oceanospirillaceae</taxon>
        <taxon>Neptunomonas</taxon>
    </lineage>
</organism>
<keyword evidence="5" id="KW-0408">Iron</keyword>
<dbReference type="GO" id="GO:0020037">
    <property type="term" value="F:heme binding"/>
    <property type="evidence" value="ECO:0007669"/>
    <property type="project" value="InterPro"/>
</dbReference>
<evidence type="ECO:0000256" key="2">
    <source>
        <dbReference type="ARBA" id="ARBA00022559"/>
    </source>
</evidence>
<evidence type="ECO:0000259" key="8">
    <source>
        <dbReference type="Pfam" id="PF20628"/>
    </source>
</evidence>
<dbReference type="InterPro" id="IPR048327">
    <property type="entry name" value="Dyp_perox_N"/>
</dbReference>
<dbReference type="AlphaFoldDB" id="A0A1I2TML4"/>
<reference evidence="10" key="1">
    <citation type="submission" date="2016-10" db="EMBL/GenBank/DDBJ databases">
        <authorList>
            <person name="Varghese N."/>
            <person name="Submissions S."/>
        </authorList>
    </citation>
    <scope>NUCLEOTIDE SEQUENCE [LARGE SCALE GENOMIC DNA]</scope>
    <source>
        <strain evidence="10">CGMCC 1.10971</strain>
    </source>
</reference>
<evidence type="ECO:0000256" key="6">
    <source>
        <dbReference type="ARBA" id="ARBA00025737"/>
    </source>
</evidence>
<dbReference type="Proteomes" id="UP000198623">
    <property type="component" value="Unassembled WGS sequence"/>
</dbReference>
<evidence type="ECO:0000256" key="3">
    <source>
        <dbReference type="ARBA" id="ARBA00022723"/>
    </source>
</evidence>
<keyword evidence="2 9" id="KW-0575">Peroxidase</keyword>
<dbReference type="STRING" id="1045558.SAMN05216175_11070"/>
<feature type="domain" description="Dyp-type peroxidase C-terminal" evidence="8">
    <location>
        <begin position="143"/>
        <end position="304"/>
    </location>
</feature>
<dbReference type="PANTHER" id="PTHR30521:SF0">
    <property type="entry name" value="DYP-TYPE PEROXIDASE FAMILY PROTEIN"/>
    <property type="match status" value="1"/>
</dbReference>
<dbReference type="PROSITE" id="PS51404">
    <property type="entry name" value="DYP_PEROXIDASE"/>
    <property type="match status" value="1"/>
</dbReference>
<dbReference type="EMBL" id="FOOU01000010">
    <property type="protein sequence ID" value="SFG64607.1"/>
    <property type="molecule type" value="Genomic_DNA"/>
</dbReference>
<dbReference type="Pfam" id="PF20628">
    <property type="entry name" value="Dyp_perox_C"/>
    <property type="match status" value="1"/>
</dbReference>
<dbReference type="GO" id="GO:0046872">
    <property type="term" value="F:metal ion binding"/>
    <property type="evidence" value="ECO:0007669"/>
    <property type="project" value="UniProtKB-KW"/>
</dbReference>
<proteinExistence type="inferred from homology"/>
<dbReference type="PANTHER" id="PTHR30521">
    <property type="entry name" value="DEFERROCHELATASE/PEROXIDASE"/>
    <property type="match status" value="1"/>
</dbReference>
<evidence type="ECO:0000256" key="5">
    <source>
        <dbReference type="ARBA" id="ARBA00023004"/>
    </source>
</evidence>
<accession>A0A1I2TML4</accession>
<dbReference type="InterPro" id="IPR006314">
    <property type="entry name" value="Dyp_peroxidase"/>
</dbReference>
<dbReference type="SUPFAM" id="SSF54909">
    <property type="entry name" value="Dimeric alpha+beta barrel"/>
    <property type="match status" value="1"/>
</dbReference>
<dbReference type="NCBIfam" id="TIGR01413">
    <property type="entry name" value="Dyp_perox_fam"/>
    <property type="match status" value="1"/>
</dbReference>
<dbReference type="InterPro" id="IPR048328">
    <property type="entry name" value="Dyp_perox_C"/>
</dbReference>
<name>A0A1I2TML4_9GAMM</name>
<gene>
    <name evidence="9" type="ORF">SAMN05216175_11070</name>
</gene>
<dbReference type="OrthoDB" id="3251355at2"/>
<dbReference type="GO" id="GO:0004601">
    <property type="term" value="F:peroxidase activity"/>
    <property type="evidence" value="ECO:0007669"/>
    <property type="project" value="UniProtKB-KW"/>
</dbReference>
<comment type="similarity">
    <text evidence="6">Belongs to the DyP-type peroxidase family.</text>
</comment>
<keyword evidence="10" id="KW-1185">Reference proteome</keyword>
<evidence type="ECO:0000256" key="4">
    <source>
        <dbReference type="ARBA" id="ARBA00023002"/>
    </source>
</evidence>
<dbReference type="Pfam" id="PF04261">
    <property type="entry name" value="Dyp_perox_N"/>
    <property type="match status" value="1"/>
</dbReference>
<evidence type="ECO:0000313" key="10">
    <source>
        <dbReference type="Proteomes" id="UP000198623"/>
    </source>
</evidence>
<evidence type="ECO:0000256" key="1">
    <source>
        <dbReference type="ARBA" id="ARBA00001970"/>
    </source>
</evidence>
<keyword evidence="4" id="KW-0560">Oxidoreductase</keyword>
<evidence type="ECO:0000313" key="9">
    <source>
        <dbReference type="EMBL" id="SFG64607.1"/>
    </source>
</evidence>
<evidence type="ECO:0000259" key="7">
    <source>
        <dbReference type="Pfam" id="PF04261"/>
    </source>
</evidence>
<comment type="cofactor">
    <cofactor evidence="1">
        <name>heme b</name>
        <dbReference type="ChEBI" id="CHEBI:60344"/>
    </cofactor>
</comment>
<feature type="domain" description="Dyp-type peroxidase N-terminal" evidence="7">
    <location>
        <begin position="6"/>
        <end position="140"/>
    </location>
</feature>
<sequence>MPANYQSGVIAPASSDALFITLNVKQGRDQEIIHALQQIQQSVSQFQERFSAQSVHAVVAIGSDYWDRLTFHLPNAWQRRPALLTPFPIMQGVVNMPATPVDLLLHLRSNRRDITYKLARELMALFSDAVEIAEDVSCFRYLDARDLTGFVDGTENPQGDHKKAVALVGDEDDIFAGGSYIHLQRYVHNLDRWSAQSVKDQEDVYGRTKEDNVEYPSNEKPLTAHTKRASLKDSHGQSVEILRHSMPYGNLTEAGLLFASYCRTPESFTLILKSMVEGDGNGHTDKLMQFTTAITGQAFFAPPLSWFEKLQ</sequence>
<dbReference type="RefSeq" id="WP_090728779.1">
    <property type="nucleotide sequence ID" value="NZ_FOOU01000010.1"/>
</dbReference>
<protein>
    <submittedName>
        <fullName evidence="9">Putative iron-dependent peroxidase</fullName>
    </submittedName>
</protein>
<dbReference type="InterPro" id="IPR011008">
    <property type="entry name" value="Dimeric_a/b-barrel"/>
</dbReference>
<dbReference type="GO" id="GO:0005829">
    <property type="term" value="C:cytosol"/>
    <property type="evidence" value="ECO:0007669"/>
    <property type="project" value="TreeGrafter"/>
</dbReference>
<keyword evidence="3" id="KW-0479">Metal-binding</keyword>